<accession>A0A4R5Q6E1</accession>
<evidence type="ECO:0000313" key="3">
    <source>
        <dbReference type="Proteomes" id="UP000295096"/>
    </source>
</evidence>
<dbReference type="AlphaFoldDB" id="A0A4R5Q6E1"/>
<evidence type="ECO:0000313" key="2">
    <source>
        <dbReference type="EMBL" id="TDH58113.1"/>
    </source>
</evidence>
<feature type="domain" description="Transposase IS4-like" evidence="1">
    <location>
        <begin position="18"/>
        <end position="104"/>
    </location>
</feature>
<dbReference type="GO" id="GO:0003677">
    <property type="term" value="F:DNA binding"/>
    <property type="evidence" value="ECO:0007669"/>
    <property type="project" value="InterPro"/>
</dbReference>
<dbReference type="GO" id="GO:0006313">
    <property type="term" value="P:DNA transposition"/>
    <property type="evidence" value="ECO:0007669"/>
    <property type="project" value="InterPro"/>
</dbReference>
<proteinExistence type="predicted"/>
<keyword evidence="3" id="KW-1185">Reference proteome</keyword>
<protein>
    <submittedName>
        <fullName evidence="2">IS4/IS5 family transposase</fullName>
    </submittedName>
</protein>
<dbReference type="Pfam" id="PF01609">
    <property type="entry name" value="DDE_Tnp_1"/>
    <property type="match status" value="1"/>
</dbReference>
<dbReference type="GO" id="GO:0004803">
    <property type="term" value="F:transposase activity"/>
    <property type="evidence" value="ECO:0007669"/>
    <property type="project" value="InterPro"/>
</dbReference>
<dbReference type="PANTHER" id="PTHR33258">
    <property type="entry name" value="TRANSPOSASE INSL FOR INSERTION SEQUENCE ELEMENT IS186A-RELATED"/>
    <property type="match status" value="1"/>
</dbReference>
<dbReference type="PANTHER" id="PTHR33258:SF1">
    <property type="entry name" value="TRANSPOSASE INSL FOR INSERTION SEQUENCE ELEMENT IS186A-RELATED"/>
    <property type="match status" value="1"/>
</dbReference>
<dbReference type="InterPro" id="IPR002559">
    <property type="entry name" value="Transposase_11"/>
</dbReference>
<evidence type="ECO:0000259" key="1">
    <source>
        <dbReference type="Pfam" id="PF01609"/>
    </source>
</evidence>
<dbReference type="SUPFAM" id="SSF53098">
    <property type="entry name" value="Ribonuclease H-like"/>
    <property type="match status" value="1"/>
</dbReference>
<dbReference type="InterPro" id="IPR012337">
    <property type="entry name" value="RNaseH-like_sf"/>
</dbReference>
<dbReference type="Proteomes" id="UP000295096">
    <property type="component" value="Unassembled WGS sequence"/>
</dbReference>
<comment type="caution">
    <text evidence="2">The sequence shown here is derived from an EMBL/GenBank/DDBJ whole genome shotgun (WGS) entry which is preliminary data.</text>
</comment>
<name>A0A4R5Q6E1_9PROT</name>
<sequence>MVVLRLAPTAAARETKAQHRRQNRCRSHRPLRPMTVQATGYLMLVTSLPAEVPAADVLEAYRLRWQVELAFKRLKSLLGIGRLPVRSEALARSWLFAHLIMALLIEDASKELLTPHPQQPATASCSTSLWLITKTLHHALLAAIRGLSSLAALLGAADVLARPIHRVGA</sequence>
<dbReference type="OrthoDB" id="8093733at2"/>
<organism evidence="2 3">
    <name type="scientific">Dankookia rubra</name>
    <dbReference type="NCBI Taxonomy" id="1442381"/>
    <lineage>
        <taxon>Bacteria</taxon>
        <taxon>Pseudomonadati</taxon>
        <taxon>Pseudomonadota</taxon>
        <taxon>Alphaproteobacteria</taxon>
        <taxon>Acetobacterales</taxon>
        <taxon>Roseomonadaceae</taxon>
        <taxon>Dankookia</taxon>
    </lineage>
</organism>
<dbReference type="Gene3D" id="3.90.350.10">
    <property type="entry name" value="Transposase Inhibitor Protein From Tn5, Chain A, domain 1"/>
    <property type="match status" value="1"/>
</dbReference>
<gene>
    <name evidence="2" type="ORF">E2C06_34340</name>
</gene>
<reference evidence="2 3" key="1">
    <citation type="journal article" date="2016" name="J. Microbiol.">
        <title>Dankookia rubra gen. nov., sp. nov., an alphaproteobacterium isolated from sediment of a shallow stream.</title>
        <authorList>
            <person name="Kim W.H."/>
            <person name="Kim D.H."/>
            <person name="Kang K."/>
            <person name="Ahn T.Y."/>
        </authorList>
    </citation>
    <scope>NUCLEOTIDE SEQUENCE [LARGE SCALE GENOMIC DNA]</scope>
    <source>
        <strain evidence="2 3">JCM30602</strain>
    </source>
</reference>
<dbReference type="EMBL" id="SMSJ01000153">
    <property type="protein sequence ID" value="TDH58113.1"/>
    <property type="molecule type" value="Genomic_DNA"/>
</dbReference>